<evidence type="ECO:0000256" key="9">
    <source>
        <dbReference type="ARBA" id="ARBA00023136"/>
    </source>
</evidence>
<evidence type="ECO:0000256" key="5">
    <source>
        <dbReference type="ARBA" id="ARBA00022967"/>
    </source>
</evidence>
<evidence type="ECO:0000256" key="10">
    <source>
        <dbReference type="HAMAP-Rule" id="MF_00463"/>
    </source>
</evidence>
<evidence type="ECO:0000256" key="2">
    <source>
        <dbReference type="ARBA" id="ARBA00022485"/>
    </source>
</evidence>
<comment type="subunit">
    <text evidence="10">The complex is composed of six subunits: RnfA, RnfB, RnfC, RnfD, RnfE and RnfG.</text>
</comment>
<dbReference type="Pfam" id="PF04060">
    <property type="entry name" value="FeS"/>
    <property type="match status" value="1"/>
</dbReference>
<evidence type="ECO:0000259" key="11">
    <source>
        <dbReference type="PROSITE" id="PS51379"/>
    </source>
</evidence>
<keyword evidence="5 10" id="KW-1278">Translocase</keyword>
<feature type="domain" description="4Fe-4S" evidence="12">
    <location>
        <begin position="32"/>
        <end position="91"/>
    </location>
</feature>
<dbReference type="GO" id="GO:0009055">
    <property type="term" value="F:electron transfer activity"/>
    <property type="evidence" value="ECO:0007669"/>
    <property type="project" value="InterPro"/>
</dbReference>
<feature type="binding site" evidence="10">
    <location>
        <position position="174"/>
    </location>
    <ligand>
        <name>[4Fe-4S] cluster</name>
        <dbReference type="ChEBI" id="CHEBI:49883"/>
        <label>3</label>
    </ligand>
</feature>
<evidence type="ECO:0000256" key="8">
    <source>
        <dbReference type="ARBA" id="ARBA00023014"/>
    </source>
</evidence>
<feature type="binding site" evidence="10">
    <location>
        <position position="142"/>
    </location>
    <ligand>
        <name>[4Fe-4S] cluster</name>
        <dbReference type="ChEBI" id="CHEBI:49883"/>
        <label>2</label>
    </ligand>
</feature>
<keyword evidence="7 10" id="KW-0408">Iron</keyword>
<dbReference type="GO" id="GO:0005886">
    <property type="term" value="C:plasma membrane"/>
    <property type="evidence" value="ECO:0007669"/>
    <property type="project" value="UniProtKB-SubCell"/>
</dbReference>
<keyword evidence="14" id="KW-1185">Reference proteome</keyword>
<feature type="binding site" evidence="10">
    <location>
        <position position="171"/>
    </location>
    <ligand>
        <name>[4Fe-4S] cluster</name>
        <dbReference type="ChEBI" id="CHEBI:49883"/>
        <label>3</label>
    </ligand>
</feature>
<feature type="binding site" evidence="10">
    <location>
        <position position="52"/>
    </location>
    <ligand>
        <name>[4Fe-4S] cluster</name>
        <dbReference type="ChEBI" id="CHEBI:49883"/>
        <label>1</label>
    </ligand>
</feature>
<dbReference type="GO" id="GO:0051539">
    <property type="term" value="F:4 iron, 4 sulfur cluster binding"/>
    <property type="evidence" value="ECO:0007669"/>
    <property type="project" value="UniProtKB-UniRule"/>
</dbReference>
<dbReference type="AlphaFoldDB" id="A0A7X5KNM8"/>
<feature type="binding site" evidence="10">
    <location>
        <position position="49"/>
    </location>
    <ligand>
        <name>[4Fe-4S] cluster</name>
        <dbReference type="ChEBI" id="CHEBI:49883"/>
        <label>1</label>
    </ligand>
</feature>
<keyword evidence="4 10" id="KW-0677">Repeat</keyword>
<dbReference type="GO" id="GO:0046872">
    <property type="term" value="F:metal ion binding"/>
    <property type="evidence" value="ECO:0007669"/>
    <property type="project" value="UniProtKB-KW"/>
</dbReference>
<comment type="cofactor">
    <cofactor evidence="10">
        <name>[4Fe-4S] cluster</name>
        <dbReference type="ChEBI" id="CHEBI:49883"/>
    </cofactor>
    <text evidence="10">Binds 3 [4Fe-4S] clusters.</text>
</comment>
<evidence type="ECO:0000313" key="14">
    <source>
        <dbReference type="Proteomes" id="UP000461585"/>
    </source>
</evidence>
<dbReference type="CDD" id="cd10549">
    <property type="entry name" value="MtMvhB_like"/>
    <property type="match status" value="1"/>
</dbReference>
<feature type="binding site" evidence="10">
    <location>
        <position position="57"/>
    </location>
    <ligand>
        <name>[4Fe-4S] cluster</name>
        <dbReference type="ChEBI" id="CHEBI:49883"/>
        <label>1</label>
    </ligand>
</feature>
<comment type="caution">
    <text evidence="10">Lacks conserved residue(s) required for the propagation of feature annotation.</text>
</comment>
<dbReference type="PANTHER" id="PTHR43560">
    <property type="entry name" value="ION-TRANSLOCATING OXIDOREDUCTASE COMPLEX SUBUNIT B"/>
    <property type="match status" value="1"/>
</dbReference>
<evidence type="ECO:0000256" key="6">
    <source>
        <dbReference type="ARBA" id="ARBA00022982"/>
    </source>
</evidence>
<keyword evidence="10" id="KW-1003">Cell membrane</keyword>
<comment type="function">
    <text evidence="10">Part of a membrane-bound complex that couples electron transfer with translocation of ions across the membrane.</text>
</comment>
<dbReference type="EMBL" id="JAAEEH010000024">
    <property type="protein sequence ID" value="NDL67953.1"/>
    <property type="molecule type" value="Genomic_DNA"/>
</dbReference>
<gene>
    <name evidence="10" type="primary">rnfB</name>
    <name evidence="13" type="ORF">GXN74_09390</name>
</gene>
<feature type="binding site" evidence="10">
    <location>
        <position position="181"/>
    </location>
    <ligand>
        <name>[4Fe-4S] cluster</name>
        <dbReference type="ChEBI" id="CHEBI:49883"/>
        <label>2</label>
    </ligand>
</feature>
<evidence type="ECO:0000256" key="3">
    <source>
        <dbReference type="ARBA" id="ARBA00022723"/>
    </source>
</evidence>
<dbReference type="Pfam" id="PF00037">
    <property type="entry name" value="Fer4"/>
    <property type="match status" value="1"/>
</dbReference>
<evidence type="ECO:0000256" key="1">
    <source>
        <dbReference type="ARBA" id="ARBA00022448"/>
    </source>
</evidence>
<comment type="similarity">
    <text evidence="10">Belongs to the 4Fe4S bacterial-type ferredoxin family. RnfB subfamily.</text>
</comment>
<feature type="binding site" evidence="10">
    <location>
        <position position="148"/>
    </location>
    <ligand>
        <name>[4Fe-4S] cluster</name>
        <dbReference type="ChEBI" id="CHEBI:49883"/>
        <label>2</label>
    </ligand>
</feature>
<feature type="binding site" evidence="10">
    <location>
        <position position="152"/>
    </location>
    <ligand>
        <name>[4Fe-4S] cluster</name>
        <dbReference type="ChEBI" id="CHEBI:49883"/>
        <label>3</label>
    </ligand>
</feature>
<dbReference type="PROSITE" id="PS51379">
    <property type="entry name" value="4FE4S_FER_2"/>
    <property type="match status" value="3"/>
</dbReference>
<dbReference type="HAMAP" id="MF_00463">
    <property type="entry name" value="RsxB_RnfB"/>
    <property type="match status" value="1"/>
</dbReference>
<dbReference type="PROSITE" id="PS00198">
    <property type="entry name" value="4FE4S_FER_1"/>
    <property type="match status" value="2"/>
</dbReference>
<feature type="binding site" evidence="10">
    <location>
        <position position="138"/>
    </location>
    <ligand>
        <name>[4Fe-4S] cluster</name>
        <dbReference type="ChEBI" id="CHEBI:49883"/>
        <label>2</label>
    </ligand>
</feature>
<dbReference type="GO" id="GO:0022900">
    <property type="term" value="P:electron transport chain"/>
    <property type="evidence" value="ECO:0007669"/>
    <property type="project" value="UniProtKB-UniRule"/>
</dbReference>
<accession>A0A7X5KNM8</accession>
<feature type="domain" description="4Fe-4S ferredoxin-type" evidence="11">
    <location>
        <begin position="205"/>
        <end position="235"/>
    </location>
</feature>
<feature type="binding site" evidence="10">
    <location>
        <position position="74"/>
    </location>
    <ligand>
        <name>[4Fe-4S] cluster</name>
        <dbReference type="ChEBI" id="CHEBI:49883"/>
        <label>1</label>
    </ligand>
</feature>
<dbReference type="InterPro" id="IPR017900">
    <property type="entry name" value="4Fe4S_Fe_S_CS"/>
</dbReference>
<comment type="subcellular location">
    <subcellularLocation>
        <location evidence="10">Cell membrane</location>
    </subcellularLocation>
</comment>
<keyword evidence="2 10" id="KW-0004">4Fe-4S</keyword>
<dbReference type="EC" id="7.-.-.-" evidence="10"/>
<evidence type="ECO:0000313" key="13">
    <source>
        <dbReference type="EMBL" id="NDL67953.1"/>
    </source>
</evidence>
<dbReference type="InterPro" id="IPR007202">
    <property type="entry name" value="4Fe-4S_dom"/>
</dbReference>
<evidence type="ECO:0000256" key="4">
    <source>
        <dbReference type="ARBA" id="ARBA00022737"/>
    </source>
</evidence>
<feature type="domain" description="4Fe-4S ferredoxin-type" evidence="11">
    <location>
        <begin position="162"/>
        <end position="191"/>
    </location>
</feature>
<dbReference type="Pfam" id="PF12838">
    <property type="entry name" value="Fer4_7"/>
    <property type="match status" value="1"/>
</dbReference>
<dbReference type="Gene3D" id="3.30.70.20">
    <property type="match status" value="2"/>
</dbReference>
<dbReference type="InterPro" id="IPR010207">
    <property type="entry name" value="Elect_transpt_cplx_RnfB/RsxB"/>
</dbReference>
<organism evidence="13 14">
    <name type="scientific">Anaerotalea alkaliphila</name>
    <dbReference type="NCBI Taxonomy" id="2662126"/>
    <lineage>
        <taxon>Bacteria</taxon>
        <taxon>Bacillati</taxon>
        <taxon>Bacillota</taxon>
        <taxon>Clostridia</taxon>
        <taxon>Eubacteriales</taxon>
        <taxon>Anaerotalea</taxon>
    </lineage>
</organism>
<proteinExistence type="inferred from homology"/>
<feature type="domain" description="4Fe-4S ferredoxin-type" evidence="11">
    <location>
        <begin position="236"/>
        <end position="265"/>
    </location>
</feature>
<dbReference type="PANTHER" id="PTHR43560:SF1">
    <property type="entry name" value="ION-TRANSLOCATING OXIDOREDUCTASE COMPLEX SUBUNIT B"/>
    <property type="match status" value="1"/>
</dbReference>
<dbReference type="PROSITE" id="PS51656">
    <property type="entry name" value="4FE4S"/>
    <property type="match status" value="1"/>
</dbReference>
<keyword evidence="3 10" id="KW-0479">Metal-binding</keyword>
<dbReference type="InterPro" id="IPR050395">
    <property type="entry name" value="4Fe4S_Ferredoxin_RnfB"/>
</dbReference>
<keyword evidence="8 10" id="KW-0411">Iron-sulfur</keyword>
<feature type="region of interest" description="Hydrophobic" evidence="10">
    <location>
        <begin position="1"/>
        <end position="26"/>
    </location>
</feature>
<keyword evidence="1 10" id="KW-0813">Transport</keyword>
<dbReference type="NCBIfam" id="TIGR01944">
    <property type="entry name" value="rnfB"/>
    <property type="match status" value="1"/>
</dbReference>
<dbReference type="Gene3D" id="1.10.15.40">
    <property type="entry name" value="Electron transport complex subunit B, putative Fe-S cluster"/>
    <property type="match status" value="1"/>
</dbReference>
<sequence length="265" mass="27308">MNNIIFPALSLGGLGLLFGLGLGFAAKKFAVQVNPLVPKVRDALPGANCGGCGFAGCDAFAKAVVDGHAPLNGCPVGGGECATAIAAIMGMEVKQTAKTVAYVKCNGTCDKAKEKYVYEGVMDCVSANMLQGKGSKACEYGCLGLGSCIKACQFGAIDIVDGVAVILPEKCVACGMCVSACPKNLIEIVPDAMKVRVACSSFDKGKSVKDNCAVGCISCGLCQKNCPYDAIHVNNGLAKVDYDKCVQCGICVDKCPTDAIVRYQI</sequence>
<reference evidence="13 14" key="1">
    <citation type="submission" date="2020-01" db="EMBL/GenBank/DDBJ databases">
        <title>Anaeroalcalibacter tamaniensis gen. nov., sp. nov., moderately halophilic strictly anaerobic fermenter bacterium from mud volcano of Taman peninsula.</title>
        <authorList>
            <person name="Frolova A."/>
            <person name="Merkel A.Y."/>
            <person name="Slobodkin A.I."/>
        </authorList>
    </citation>
    <scope>NUCLEOTIDE SEQUENCE [LARGE SCALE GENOMIC DNA]</scope>
    <source>
        <strain evidence="13 14">F-3ap</strain>
    </source>
</reference>
<evidence type="ECO:0000259" key="12">
    <source>
        <dbReference type="PROSITE" id="PS51656"/>
    </source>
</evidence>
<dbReference type="InterPro" id="IPR017896">
    <property type="entry name" value="4Fe4S_Fe-S-bd"/>
</dbReference>
<evidence type="ECO:0000256" key="7">
    <source>
        <dbReference type="ARBA" id="ARBA00023004"/>
    </source>
</evidence>
<protein>
    <recommendedName>
        <fullName evidence="10">Ion-translocating oxidoreductase complex subunit B</fullName>
        <ecNumber evidence="10">7.-.-.-</ecNumber>
    </recommendedName>
    <alternativeName>
        <fullName evidence="10">Rnf electron transport complex subunit B</fullName>
    </alternativeName>
</protein>
<name>A0A7X5KNM8_9FIRM</name>
<comment type="caution">
    <text evidence="13">The sequence shown here is derived from an EMBL/GenBank/DDBJ whole genome shotgun (WGS) entry which is preliminary data.</text>
</comment>
<feature type="binding site" evidence="10">
    <location>
        <position position="177"/>
    </location>
    <ligand>
        <name>[4Fe-4S] cluster</name>
        <dbReference type="ChEBI" id="CHEBI:49883"/>
        <label>3</label>
    </ligand>
</feature>
<dbReference type="Proteomes" id="UP000461585">
    <property type="component" value="Unassembled WGS sequence"/>
</dbReference>
<keyword evidence="9 10" id="KW-0472">Membrane</keyword>
<keyword evidence="6 10" id="KW-0249">Electron transport</keyword>
<dbReference type="SUPFAM" id="SSF54862">
    <property type="entry name" value="4Fe-4S ferredoxins"/>
    <property type="match status" value="1"/>
</dbReference>